<evidence type="ECO:0000313" key="1">
    <source>
        <dbReference type="EMBL" id="CAI9696091.1"/>
    </source>
</evidence>
<gene>
    <name evidence="1" type="ORF">MRATA1EN3_LOCUS7304</name>
</gene>
<proteinExistence type="predicted"/>
<name>A0ACB0E6M6_RANTA</name>
<organism evidence="1 2">
    <name type="scientific">Rangifer tarandus platyrhynchus</name>
    <name type="common">Svalbard reindeer</name>
    <dbReference type="NCBI Taxonomy" id="3082113"/>
    <lineage>
        <taxon>Eukaryota</taxon>
        <taxon>Metazoa</taxon>
        <taxon>Chordata</taxon>
        <taxon>Craniata</taxon>
        <taxon>Vertebrata</taxon>
        <taxon>Euteleostomi</taxon>
        <taxon>Mammalia</taxon>
        <taxon>Eutheria</taxon>
        <taxon>Laurasiatheria</taxon>
        <taxon>Artiodactyla</taxon>
        <taxon>Ruminantia</taxon>
        <taxon>Pecora</taxon>
        <taxon>Cervidae</taxon>
        <taxon>Odocoileinae</taxon>
        <taxon>Rangifer</taxon>
    </lineage>
</organism>
<dbReference type="Proteomes" id="UP001162501">
    <property type="component" value="Chromosome 16"/>
</dbReference>
<evidence type="ECO:0000313" key="2">
    <source>
        <dbReference type="Proteomes" id="UP001162501"/>
    </source>
</evidence>
<accession>A0ACB0E6M6</accession>
<protein>
    <submittedName>
        <fullName evidence="1">Uncharacterized protein</fullName>
    </submittedName>
</protein>
<reference evidence="1" key="1">
    <citation type="submission" date="2023-05" db="EMBL/GenBank/DDBJ databases">
        <authorList>
            <consortium name="ELIXIR-Norway"/>
        </authorList>
    </citation>
    <scope>NUCLEOTIDE SEQUENCE</scope>
</reference>
<dbReference type="EMBL" id="OX596100">
    <property type="protein sequence ID" value="CAI9696091.1"/>
    <property type="molecule type" value="Genomic_DNA"/>
</dbReference>
<sequence>MGAGGTRAGTGPPDPLPSLEPGHLYSAVGSTGLSRPGQSPGWLPWAQRPVVFPLTDRTPQTEAAGSGDKVRLASRSSQRPCPCRPGAKPGVDEGAAHREAQSVTKPREPHGAALVKDKNAEKELGNWPGGGSVPTESRCGGSLRSMAAGRGATPTLGAAGQWLAVASAKGRCSGCCSHGTGAQPETGPSEGALWPSRGGGAPALPGEGDHRGQSSQDRAGQTRRPWTRRCPTQLRVNRLVTGRSSSGCAFFLTSVGVLTNRKARAHLCACTCPGPVQPQASGDHGSPALGSSPSLPRPCCWVIPGTLWRLWVRAGACLLPRRGHVSGLASDIWTLPCRRSGRRVGQQTLLAQAQQPRLLLCCPFQSDPELQL</sequence>